<gene>
    <name evidence="3" type="ORF">XDN619_LOCUS8267</name>
</gene>
<dbReference type="InterPro" id="IPR035940">
    <property type="entry name" value="CAP_sf"/>
</dbReference>
<reference evidence="3" key="1">
    <citation type="submission" date="2021-02" db="EMBL/GenBank/DDBJ databases">
        <authorList>
            <person name="Nowell W R."/>
        </authorList>
    </citation>
    <scope>NUCLEOTIDE SEQUENCE</scope>
</reference>
<evidence type="ECO:0000313" key="4">
    <source>
        <dbReference type="Proteomes" id="UP000663887"/>
    </source>
</evidence>
<feature type="region of interest" description="Disordered" evidence="1">
    <location>
        <begin position="364"/>
        <end position="390"/>
    </location>
</feature>
<evidence type="ECO:0000256" key="1">
    <source>
        <dbReference type="SAM" id="MobiDB-lite"/>
    </source>
</evidence>
<evidence type="ECO:0000313" key="3">
    <source>
        <dbReference type="EMBL" id="CAF2049462.1"/>
    </source>
</evidence>
<dbReference type="InterPro" id="IPR000772">
    <property type="entry name" value="Ricin_B_lectin"/>
</dbReference>
<sequence length="593" mass="66510">MNTLEKEIFTLINNHRQQHGLPALQPSVNLAYVAHTHAMDVVENNPDVNGGNMHSWSDKGKWKPVTYTSDHRYASLMWSKPSEISNYKFNGFEISFGYGKNVRKTMTLDPNRVVESWKNSPGHNDVMVQSGGFSHMPMKAMGAGVYKGYACVWFGHELDTYSAPNGTPKGKEPNEFSGNYQLLNVQSNKVLDIYGKGTDDGTNVQIFVNHGGENQIWVIHANQDGTVKLINPHSGKVLDVYGSGTSDGTNVQIFTDNGSNAQKWHVQGIEGGKYKLINVGSSKALDVTSSGTSDGTNVQMWSDNALIQQSQLSVQLQQHIHHSASSQHSPRRPPRSTRSSLETISSIPLLMNHQQNCSEVRPLMEQQTTPVTSTPRRPASDSFDNSDSIRQRMKKPLRINDHPPRNEQVEQHQLHTLAPPHHHQHSFNMNVLKRAVSSNLPCFFIIFDASVESNNIPSSIQLAIVLKKCFAQNQIPIKELSMCVQAGERRFKFAEIEDKKAEFIKPRTLSDCFDSAVRYVPLDINQNIAQQQILKTIPATVGFSSILYHHCQRATYDIRFTVRSLEPYQTALELGRLSIGHSRTLKISHRKLL</sequence>
<dbReference type="CDD" id="cd05379">
    <property type="entry name" value="CAP_bacterial"/>
    <property type="match status" value="1"/>
</dbReference>
<organism evidence="3 4">
    <name type="scientific">Rotaria magnacalcarata</name>
    <dbReference type="NCBI Taxonomy" id="392030"/>
    <lineage>
        <taxon>Eukaryota</taxon>
        <taxon>Metazoa</taxon>
        <taxon>Spiralia</taxon>
        <taxon>Gnathifera</taxon>
        <taxon>Rotifera</taxon>
        <taxon>Eurotatoria</taxon>
        <taxon>Bdelloidea</taxon>
        <taxon>Philodinida</taxon>
        <taxon>Philodinidae</taxon>
        <taxon>Rotaria</taxon>
    </lineage>
</organism>
<dbReference type="InterPro" id="IPR014044">
    <property type="entry name" value="CAP_dom"/>
</dbReference>
<feature type="compositionally biased region" description="Polar residues" evidence="1">
    <location>
        <begin position="365"/>
        <end position="375"/>
    </location>
</feature>
<dbReference type="Gene3D" id="3.40.33.10">
    <property type="entry name" value="CAP"/>
    <property type="match status" value="1"/>
</dbReference>
<proteinExistence type="predicted"/>
<dbReference type="SUPFAM" id="SSF50370">
    <property type="entry name" value="Ricin B-like lectins"/>
    <property type="match status" value="1"/>
</dbReference>
<dbReference type="Gene3D" id="2.80.10.50">
    <property type="match status" value="3"/>
</dbReference>
<dbReference type="EMBL" id="CAJNRG010002587">
    <property type="protein sequence ID" value="CAF2049462.1"/>
    <property type="molecule type" value="Genomic_DNA"/>
</dbReference>
<dbReference type="CDD" id="cd00161">
    <property type="entry name" value="beta-trefoil_Ricin-like"/>
    <property type="match status" value="1"/>
</dbReference>
<evidence type="ECO:0000259" key="2">
    <source>
        <dbReference type="SMART" id="SM00458"/>
    </source>
</evidence>
<dbReference type="InterPro" id="IPR035992">
    <property type="entry name" value="Ricin_B-like_lectins"/>
</dbReference>
<dbReference type="PROSITE" id="PS50231">
    <property type="entry name" value="RICIN_B_LECTIN"/>
    <property type="match status" value="1"/>
</dbReference>
<dbReference type="Proteomes" id="UP000663887">
    <property type="component" value="Unassembled WGS sequence"/>
</dbReference>
<feature type="domain" description="Ricin B lectin" evidence="2">
    <location>
        <begin position="178"/>
        <end position="314"/>
    </location>
</feature>
<dbReference type="SUPFAM" id="SSF55797">
    <property type="entry name" value="PR-1-like"/>
    <property type="match status" value="1"/>
</dbReference>
<name>A0A816PK26_9BILA</name>
<feature type="region of interest" description="Disordered" evidence="1">
    <location>
        <begin position="312"/>
        <end position="341"/>
    </location>
</feature>
<dbReference type="Pfam" id="PF00188">
    <property type="entry name" value="CAP"/>
    <property type="match status" value="1"/>
</dbReference>
<feature type="compositionally biased region" description="Low complexity" evidence="1">
    <location>
        <begin position="312"/>
        <end position="328"/>
    </location>
</feature>
<dbReference type="SMART" id="SM00458">
    <property type="entry name" value="RICIN"/>
    <property type="match status" value="1"/>
</dbReference>
<accession>A0A816PK26</accession>
<dbReference type="AlphaFoldDB" id="A0A816PK26"/>
<dbReference type="Pfam" id="PF14200">
    <property type="entry name" value="RicinB_lectin_2"/>
    <property type="match status" value="1"/>
</dbReference>
<comment type="caution">
    <text evidence="3">The sequence shown here is derived from an EMBL/GenBank/DDBJ whole genome shotgun (WGS) entry which is preliminary data.</text>
</comment>
<protein>
    <recommendedName>
        <fullName evidence="2">Ricin B lectin domain-containing protein</fullName>
    </recommendedName>
</protein>